<dbReference type="EMBL" id="QVTE01000046">
    <property type="protein sequence ID" value="RFU67110.1"/>
    <property type="molecule type" value="Genomic_DNA"/>
</dbReference>
<name>A0A372LKS4_9BACI</name>
<evidence type="ECO:0000313" key="2">
    <source>
        <dbReference type="Proteomes" id="UP000264541"/>
    </source>
</evidence>
<dbReference type="AlphaFoldDB" id="A0A372LKS4"/>
<dbReference type="Proteomes" id="UP000264541">
    <property type="component" value="Unassembled WGS sequence"/>
</dbReference>
<proteinExistence type="predicted"/>
<comment type="caution">
    <text evidence="1">The sequence shown here is derived from an EMBL/GenBank/DDBJ whole genome shotgun (WGS) entry which is preliminary data.</text>
</comment>
<organism evidence="1 2">
    <name type="scientific">Peribacillus saganii</name>
    <dbReference type="NCBI Taxonomy" id="2303992"/>
    <lineage>
        <taxon>Bacteria</taxon>
        <taxon>Bacillati</taxon>
        <taxon>Bacillota</taxon>
        <taxon>Bacilli</taxon>
        <taxon>Bacillales</taxon>
        <taxon>Bacillaceae</taxon>
        <taxon>Peribacillus</taxon>
    </lineage>
</organism>
<accession>A0A372LKS4</accession>
<sequence>MKHIMHCKGATAALKLETLKLNRVHQQKQIKKPITEHKSTEATQRQMYNEILNKLKKNSIR</sequence>
<gene>
    <name evidence="1" type="ORF">D0469_15935</name>
</gene>
<reference evidence="1 2" key="1">
    <citation type="submission" date="2018-08" db="EMBL/GenBank/DDBJ databases">
        <title>Bacillus chawlae sp. nov., Bacillus glennii sp. nov., and Bacillus saganii sp. nov. Isolated from the Vehicle Assembly Building at Kennedy Space Center where the Viking Spacecraft were Assembled.</title>
        <authorList>
            <person name="Seuylemezian A."/>
            <person name="Vaishampayan P."/>
        </authorList>
    </citation>
    <scope>NUCLEOTIDE SEQUENCE [LARGE SCALE GENOMIC DNA]</scope>
    <source>
        <strain evidence="1 2">V47-23a</strain>
    </source>
</reference>
<keyword evidence="2" id="KW-1185">Reference proteome</keyword>
<protein>
    <submittedName>
        <fullName evidence="1">Uncharacterized protein</fullName>
    </submittedName>
</protein>
<evidence type="ECO:0000313" key="1">
    <source>
        <dbReference type="EMBL" id="RFU67110.1"/>
    </source>
</evidence>